<keyword evidence="1" id="KW-0521">NADP</keyword>
<evidence type="ECO:0000313" key="6">
    <source>
        <dbReference type="Proteomes" id="UP001054846"/>
    </source>
</evidence>
<dbReference type="InterPro" id="IPR011032">
    <property type="entry name" value="GroES-like_sf"/>
</dbReference>
<evidence type="ECO:0000256" key="3">
    <source>
        <dbReference type="SAM" id="Phobius"/>
    </source>
</evidence>
<evidence type="ECO:0000256" key="1">
    <source>
        <dbReference type="ARBA" id="ARBA00022857"/>
    </source>
</evidence>
<dbReference type="Gene3D" id="3.90.180.10">
    <property type="entry name" value="Medium-chain alcohol dehydrogenases, catalytic domain"/>
    <property type="match status" value="1"/>
</dbReference>
<accession>A0ABY3PRT5</accession>
<protein>
    <submittedName>
        <fullName evidence="5">Zinc-binding dehydrogenase</fullName>
    </submittedName>
</protein>
<keyword evidence="2" id="KW-0560">Oxidoreductase</keyword>
<dbReference type="Pfam" id="PF00107">
    <property type="entry name" value="ADH_zinc_N"/>
    <property type="match status" value="1"/>
</dbReference>
<reference evidence="5 6" key="1">
    <citation type="journal article" date="2021" name="Genome Biol. Evol.">
        <title>Complete Genome Sequencing of a Novel Gloeobacter Species from a Waterfall Cave in Mexico.</title>
        <authorList>
            <person name="Saw J.H."/>
            <person name="Cardona T."/>
            <person name="Montejano G."/>
        </authorList>
    </citation>
    <scope>NUCLEOTIDE SEQUENCE [LARGE SCALE GENOMIC DNA]</scope>
    <source>
        <strain evidence="5">MG652769</strain>
    </source>
</reference>
<dbReference type="SUPFAM" id="SSF50129">
    <property type="entry name" value="GroES-like"/>
    <property type="match status" value="1"/>
</dbReference>
<dbReference type="PANTHER" id="PTHR48106:SF18">
    <property type="entry name" value="QUINONE OXIDOREDUCTASE PIG3"/>
    <property type="match status" value="1"/>
</dbReference>
<keyword evidence="3" id="KW-0812">Transmembrane</keyword>
<feature type="transmembrane region" description="Helical" evidence="3">
    <location>
        <begin position="120"/>
        <end position="139"/>
    </location>
</feature>
<dbReference type="EMBL" id="CP063845">
    <property type="protein sequence ID" value="UFP96336.1"/>
    <property type="molecule type" value="Genomic_DNA"/>
</dbReference>
<organism evidence="5 6">
    <name type="scientific">Gloeobacter morelensis MG652769</name>
    <dbReference type="NCBI Taxonomy" id="2781736"/>
    <lineage>
        <taxon>Bacteria</taxon>
        <taxon>Bacillati</taxon>
        <taxon>Cyanobacteriota</taxon>
        <taxon>Cyanophyceae</taxon>
        <taxon>Gloeobacterales</taxon>
        <taxon>Gloeobacteraceae</taxon>
        <taxon>Gloeobacter</taxon>
        <taxon>Gloeobacter morelensis</taxon>
    </lineage>
</organism>
<keyword evidence="3" id="KW-1133">Transmembrane helix</keyword>
<feature type="transmembrane region" description="Helical" evidence="3">
    <location>
        <begin position="151"/>
        <end position="167"/>
    </location>
</feature>
<proteinExistence type="predicted"/>
<dbReference type="InterPro" id="IPR013149">
    <property type="entry name" value="ADH-like_C"/>
</dbReference>
<feature type="domain" description="Enoyl reductase (ER)" evidence="4">
    <location>
        <begin position="10"/>
        <end position="320"/>
    </location>
</feature>
<evidence type="ECO:0000313" key="5">
    <source>
        <dbReference type="EMBL" id="UFP96336.1"/>
    </source>
</evidence>
<dbReference type="PANTHER" id="PTHR48106">
    <property type="entry name" value="QUINONE OXIDOREDUCTASE PIG3-RELATED"/>
    <property type="match status" value="1"/>
</dbReference>
<keyword evidence="3" id="KW-0472">Membrane</keyword>
<evidence type="ECO:0000256" key="2">
    <source>
        <dbReference type="ARBA" id="ARBA00023002"/>
    </source>
</evidence>
<dbReference type="SMART" id="SM00829">
    <property type="entry name" value="PKS_ER"/>
    <property type="match status" value="1"/>
</dbReference>
<name>A0ABY3PRT5_9CYAN</name>
<sequence length="336" mass="35438">MRAIVMHRRGDCNVLSYETVETPRPAAGEVLVRVHAATVNRIDLYLRAGKSLLAKELPHILGADLAGEIVELGPRVTGWQVGERVVSSHEGLGRTRNGSYAEFATLPTGQLHRLPVGLDYIAAASAGLAFCAAWCALFYGGGLQPAAERVVVYAAAGGVGTAALQIARWQNARTIAIGGADKAEALRKLGADVVLDESHLDLVERVVGATGGLGATLVLDAVGRDALQPAVEMLAPHGRVVCVGTLSGAQAHLNLGDLIARNATICGSLRSIDPTDFDTVLQLFEAGTFQPVTNLVLPLEQAPLAHELLENRQNFGKIILVPTRIDDVSALRPPGR</sequence>
<dbReference type="Proteomes" id="UP001054846">
    <property type="component" value="Chromosome"/>
</dbReference>
<dbReference type="SUPFAM" id="SSF51735">
    <property type="entry name" value="NAD(P)-binding Rossmann-fold domains"/>
    <property type="match status" value="1"/>
</dbReference>
<dbReference type="InterPro" id="IPR036291">
    <property type="entry name" value="NAD(P)-bd_dom_sf"/>
</dbReference>
<dbReference type="InterPro" id="IPR013154">
    <property type="entry name" value="ADH-like_N"/>
</dbReference>
<dbReference type="RefSeq" id="WP_230843581.1">
    <property type="nucleotide sequence ID" value="NZ_CP063845.1"/>
</dbReference>
<dbReference type="InterPro" id="IPR020843">
    <property type="entry name" value="ER"/>
</dbReference>
<evidence type="ECO:0000259" key="4">
    <source>
        <dbReference type="SMART" id="SM00829"/>
    </source>
</evidence>
<keyword evidence="6" id="KW-1185">Reference proteome</keyword>
<gene>
    <name evidence="5" type="ORF">ISF26_09045</name>
</gene>
<dbReference type="Pfam" id="PF08240">
    <property type="entry name" value="ADH_N"/>
    <property type="match status" value="1"/>
</dbReference>